<protein>
    <submittedName>
        <fullName evidence="1">Uncharacterized protein</fullName>
    </submittedName>
</protein>
<dbReference type="AlphaFoldDB" id="A0A0M2UTG7"/>
<proteinExistence type="predicted"/>
<sequence>MTIAINLSKTLAIFFAFATVTVLGKKTISMILHLLSPVSYCN</sequence>
<reference evidence="1 2" key="1">
    <citation type="journal article" date="2013" name="BMC Microbiol.">
        <title>Identification of the type II cytochrome c maturation pathway in anammox bacteria by comparative genomics.</title>
        <authorList>
            <person name="Ferousi C."/>
            <person name="Speth D.R."/>
            <person name="Reimann J."/>
            <person name="Op den Camp H.J."/>
            <person name="Allen J.W."/>
            <person name="Keltjens J.T."/>
            <person name="Jetten M.S."/>
        </authorList>
    </citation>
    <scope>NUCLEOTIDE SEQUENCE [LARGE SCALE GENOMIC DNA]</scope>
    <source>
        <strain evidence="1">RU1</strain>
    </source>
</reference>
<gene>
    <name evidence="1" type="ORF">BROFUL_02184</name>
</gene>
<comment type="caution">
    <text evidence="1">The sequence shown here is derived from an EMBL/GenBank/DDBJ whole genome shotgun (WGS) entry which is preliminary data.</text>
</comment>
<organism evidence="1 2">
    <name type="scientific">Candidatus Brocadia fulgida</name>
    <dbReference type="NCBI Taxonomy" id="380242"/>
    <lineage>
        <taxon>Bacteria</taxon>
        <taxon>Pseudomonadati</taxon>
        <taxon>Planctomycetota</taxon>
        <taxon>Candidatus Brocadiia</taxon>
        <taxon>Candidatus Brocadiales</taxon>
        <taxon>Candidatus Brocadiaceae</taxon>
        <taxon>Candidatus Brocadia</taxon>
    </lineage>
</organism>
<dbReference type="EMBL" id="LAQJ01000216">
    <property type="protein sequence ID" value="KKO19102.1"/>
    <property type="molecule type" value="Genomic_DNA"/>
</dbReference>
<evidence type="ECO:0000313" key="1">
    <source>
        <dbReference type="EMBL" id="KKO19102.1"/>
    </source>
</evidence>
<dbReference type="Proteomes" id="UP000034954">
    <property type="component" value="Unassembled WGS sequence"/>
</dbReference>
<name>A0A0M2UTG7_9BACT</name>
<evidence type="ECO:0000313" key="2">
    <source>
        <dbReference type="Proteomes" id="UP000034954"/>
    </source>
</evidence>
<accession>A0A0M2UTG7</accession>
<keyword evidence="2" id="KW-1185">Reference proteome</keyword>